<dbReference type="SUPFAM" id="SSF51735">
    <property type="entry name" value="NAD(P)-binding Rossmann-fold domains"/>
    <property type="match status" value="1"/>
</dbReference>
<accession>A0A5J5F3W6</accession>
<evidence type="ECO:0000256" key="2">
    <source>
        <dbReference type="ARBA" id="ARBA00023445"/>
    </source>
</evidence>
<evidence type="ECO:0000313" key="4">
    <source>
        <dbReference type="EMBL" id="KAA8910670.1"/>
    </source>
</evidence>
<comment type="caution">
    <text evidence="4">The sequence shown here is derived from an EMBL/GenBank/DDBJ whole genome shotgun (WGS) entry which is preliminary data.</text>
</comment>
<dbReference type="FunFam" id="3.40.50.720:FF:000191">
    <property type="entry name" value="Methylglyoxal reductase (NADPH-dependent)"/>
    <property type="match status" value="1"/>
</dbReference>
<dbReference type="EMBL" id="VXIS01000043">
    <property type="protein sequence ID" value="KAA8910670.1"/>
    <property type="molecule type" value="Genomic_DNA"/>
</dbReference>
<keyword evidence="1" id="KW-0560">Oxidoreductase</keyword>
<comment type="similarity">
    <text evidence="2">Belongs to the NAD(P)-dependent epimerase/dehydratase family. Dihydroflavonol-4-reductase subfamily.</text>
</comment>
<dbReference type="Proteomes" id="UP000326924">
    <property type="component" value="Unassembled WGS sequence"/>
</dbReference>
<dbReference type="AlphaFoldDB" id="A0A5J5F3W6"/>
<dbReference type="InterPro" id="IPR001509">
    <property type="entry name" value="Epimerase_deHydtase"/>
</dbReference>
<name>A0A5J5F3W6_9PEZI</name>
<organism evidence="4 5">
    <name type="scientific">Sphaerosporella brunnea</name>
    <dbReference type="NCBI Taxonomy" id="1250544"/>
    <lineage>
        <taxon>Eukaryota</taxon>
        <taxon>Fungi</taxon>
        <taxon>Dikarya</taxon>
        <taxon>Ascomycota</taxon>
        <taxon>Pezizomycotina</taxon>
        <taxon>Pezizomycetes</taxon>
        <taxon>Pezizales</taxon>
        <taxon>Pyronemataceae</taxon>
        <taxon>Sphaerosporella</taxon>
    </lineage>
</organism>
<dbReference type="PANTHER" id="PTHR10366:SF564">
    <property type="entry name" value="STEROL-4-ALPHA-CARBOXYLATE 3-DEHYDROGENASE, DECARBOXYLATING"/>
    <property type="match status" value="1"/>
</dbReference>
<dbReference type="OrthoDB" id="2735536at2759"/>
<evidence type="ECO:0000313" key="5">
    <source>
        <dbReference type="Proteomes" id="UP000326924"/>
    </source>
</evidence>
<proteinExistence type="inferred from homology"/>
<dbReference type="InterPro" id="IPR036291">
    <property type="entry name" value="NAD(P)-bd_dom_sf"/>
</dbReference>
<dbReference type="CDD" id="cd05227">
    <property type="entry name" value="AR_SDR_e"/>
    <property type="match status" value="1"/>
</dbReference>
<gene>
    <name evidence="4" type="ORF">FN846DRAFT_938130</name>
</gene>
<dbReference type="Gene3D" id="3.40.50.720">
    <property type="entry name" value="NAD(P)-binding Rossmann-like Domain"/>
    <property type="match status" value="1"/>
</dbReference>
<dbReference type="InParanoid" id="A0A5J5F3W6"/>
<keyword evidence="5" id="KW-1185">Reference proteome</keyword>
<evidence type="ECO:0000256" key="1">
    <source>
        <dbReference type="ARBA" id="ARBA00023002"/>
    </source>
</evidence>
<feature type="domain" description="NAD-dependent epimerase/dehydratase" evidence="3">
    <location>
        <begin position="69"/>
        <end position="325"/>
    </location>
</feature>
<sequence length="408" mass="44898">MTQRTCLCGLCGVNVVGLKCSPPEPAQAASPKRQASVYKTWKIRGVDIAPATLHGRKNLLLPAIKMTRVLLTGASGFIATHILDILFAHGHSVRITVRSEEKAQKIVSAYPEHADKLDYVIVPDIAAAGAFDKAVQSEPPFEAVLHTASPFHFRVTDIRKDLLDPAINGTTGILHAIKKYAPSVKRVVITSSFASIIDPTKGTRPGHVYSEADWNPVTIEEATRDPGTGYRASKTLAEKSAWNFVEDEKPNFEISTINPPLVFGPIKEYSSSSLDAINTSNEVFRNIVQGKYKEKLPPNGTYVWVDVRDVAAAHVAAFEKPEAAGKRFFIVEGSYFSNQQIADIIVKNFPEYKDQVPAQREANDGFNYKEGEIYTVDNSRSKQVLGLKYHTFEQSVVDTIKSLKALGL</sequence>
<dbReference type="GO" id="GO:0016616">
    <property type="term" value="F:oxidoreductase activity, acting on the CH-OH group of donors, NAD or NADP as acceptor"/>
    <property type="evidence" value="ECO:0007669"/>
    <property type="project" value="TreeGrafter"/>
</dbReference>
<reference evidence="4 5" key="1">
    <citation type="submission" date="2019-09" db="EMBL/GenBank/DDBJ databases">
        <title>Draft genome of the ectomycorrhizal ascomycete Sphaerosporella brunnea.</title>
        <authorList>
            <consortium name="DOE Joint Genome Institute"/>
            <person name="Benucci G.M."/>
            <person name="Marozzi G."/>
            <person name="Antonielli L."/>
            <person name="Sanchez S."/>
            <person name="Marco P."/>
            <person name="Wang X."/>
            <person name="Falini L.B."/>
            <person name="Barry K."/>
            <person name="Haridas S."/>
            <person name="Lipzen A."/>
            <person name="Labutti K."/>
            <person name="Grigoriev I.V."/>
            <person name="Murat C."/>
            <person name="Martin F."/>
            <person name="Albertini E."/>
            <person name="Donnini D."/>
            <person name="Bonito G."/>
        </authorList>
    </citation>
    <scope>NUCLEOTIDE SEQUENCE [LARGE SCALE GENOMIC DNA]</scope>
    <source>
        <strain evidence="4 5">Sb_GMNB300</strain>
    </source>
</reference>
<dbReference type="InterPro" id="IPR050425">
    <property type="entry name" value="NAD(P)_dehydrat-like"/>
</dbReference>
<evidence type="ECO:0000259" key="3">
    <source>
        <dbReference type="Pfam" id="PF01370"/>
    </source>
</evidence>
<dbReference type="PANTHER" id="PTHR10366">
    <property type="entry name" value="NAD DEPENDENT EPIMERASE/DEHYDRATASE"/>
    <property type="match status" value="1"/>
</dbReference>
<dbReference type="Pfam" id="PF01370">
    <property type="entry name" value="Epimerase"/>
    <property type="match status" value="1"/>
</dbReference>
<protein>
    <recommendedName>
        <fullName evidence="3">NAD-dependent epimerase/dehydratase domain-containing protein</fullName>
    </recommendedName>
</protein>
<dbReference type="FunCoup" id="A0A5J5F3W6">
    <property type="interactions" value="220"/>
</dbReference>